<name>A0A9D5HV44_9CRYT</name>
<dbReference type="EMBL" id="JAPCXC010000056">
    <property type="protein sequence ID" value="KAJ1607681.1"/>
    <property type="molecule type" value="Genomic_DNA"/>
</dbReference>
<dbReference type="Proteomes" id="UP001067231">
    <property type="component" value="Unassembled WGS sequence"/>
</dbReference>
<evidence type="ECO:0000313" key="1">
    <source>
        <dbReference type="EMBL" id="KAJ1607681.1"/>
    </source>
</evidence>
<proteinExistence type="predicted"/>
<gene>
    <name evidence="1" type="ORF">OJ253_2227</name>
</gene>
<accession>A0A9D5HV44</accession>
<reference evidence="1" key="1">
    <citation type="submission" date="2022-10" db="EMBL/GenBank/DDBJ databases">
        <title>Adaptive evolution leads to modifications in subtelomeric GC content in a zoonotic Cryptosporidium species.</title>
        <authorList>
            <person name="Li J."/>
            <person name="Feng Y."/>
            <person name="Xiao L."/>
        </authorList>
    </citation>
    <scope>NUCLEOTIDE SEQUENCE</scope>
    <source>
        <strain evidence="1">33844</strain>
    </source>
</reference>
<comment type="caution">
    <text evidence="1">The sequence shown here is derived from an EMBL/GenBank/DDBJ whole genome shotgun (WGS) entry which is preliminary data.</text>
</comment>
<dbReference type="AlphaFoldDB" id="A0A9D5HV44"/>
<organism evidence="1">
    <name type="scientific">Cryptosporidium canis</name>
    <dbReference type="NCBI Taxonomy" id="195482"/>
    <lineage>
        <taxon>Eukaryota</taxon>
        <taxon>Sar</taxon>
        <taxon>Alveolata</taxon>
        <taxon>Apicomplexa</taxon>
        <taxon>Conoidasida</taxon>
        <taxon>Coccidia</taxon>
        <taxon>Eucoccidiorida</taxon>
        <taxon>Eimeriorina</taxon>
        <taxon>Cryptosporidiidae</taxon>
        <taxon>Cryptosporidium</taxon>
    </lineage>
</organism>
<protein>
    <submittedName>
        <fullName evidence="1">Uncharacterized protein</fullName>
    </submittedName>
</protein>
<sequence>MKTIHIFSGSVPTLTCAYLCDIYSRHPSSFSVDSYGETYSDKHINFEDKSVAIFDSNYNMIKQYRPDNELISHFCEKIDTLTHINNTYNTHEEFNSSRSNIGLAEESLWSGQVDVFEQSINYGECHCRLNNSYLLKKLGEKNVLQIKANQQNYQSVDNLVGLMSNSYNLKFRKEAFEKDEILEIVRHKLEESDQNRVFNLFTEVDSAFSNVSNIIAEFIDEEAPHSYQQSLSLLVNEGMYTINGNPDFESAINFANIRFLLDQSSFCENIWLADLNHIKELTNMCLNDKLSPLDIVAFVVSQINVTGEIDDKSMYNLGEMGRSVYHPFRNIAIFNPINTQSEVRGNFSKHETLESIFSNNFLDICESKYSGVDALGKSEIISIMNKYNNKLGIEAEKIINYLSLNTRIIPNNCNSAFDGGGFPILDATLNSCI</sequence>
<dbReference type="OrthoDB" id="340171at2759"/>